<sequence length="206" mass="20548">MPRQLLRTATVLAFAASLGACASSRFDDRGFSAPRTPPRARPLPVDPEPDFGTPGLSSGPVTSAPLAPPPGASAAPPDAVVANPGGPVMAEPSPPPVQQQAAVAPPPPPVSSGGGRSAVVGGWTAKDATGASCRVVLASTPALDLYKASSSGCANKDLAKVSAWDYRDGEVYLYQPGGTVTARLRPAGGAMDGALSKSGAPLAMVR</sequence>
<name>A0A3S2W8L8_9HYPH</name>
<organism evidence="5 6">
    <name type="scientific">Methylobacterium oryzihabitans</name>
    <dbReference type="NCBI Taxonomy" id="2499852"/>
    <lineage>
        <taxon>Bacteria</taxon>
        <taxon>Pseudomonadati</taxon>
        <taxon>Pseudomonadota</taxon>
        <taxon>Alphaproteobacteria</taxon>
        <taxon>Hyphomicrobiales</taxon>
        <taxon>Methylobacteriaceae</taxon>
        <taxon>Methylobacterium</taxon>
    </lineage>
</organism>
<dbReference type="Pfam" id="PF02974">
    <property type="entry name" value="Inh"/>
    <property type="match status" value="1"/>
</dbReference>
<dbReference type="SUPFAM" id="SSF50882">
    <property type="entry name" value="beta-Barrel protease inhibitors"/>
    <property type="match status" value="1"/>
</dbReference>
<comment type="caution">
    <text evidence="5">The sequence shown here is derived from an EMBL/GenBank/DDBJ whole genome shotgun (WGS) entry which is preliminary data.</text>
</comment>
<feature type="compositionally biased region" description="Low complexity" evidence="2">
    <location>
        <begin position="72"/>
        <end position="88"/>
    </location>
</feature>
<evidence type="ECO:0000256" key="1">
    <source>
        <dbReference type="ARBA" id="ARBA00022729"/>
    </source>
</evidence>
<gene>
    <name evidence="5" type="ORF">EOE48_16785</name>
</gene>
<feature type="domain" description="Alkaline proteinase inhibitor/ Outer membrane lipoprotein Omp19" evidence="4">
    <location>
        <begin position="116"/>
        <end position="205"/>
    </location>
</feature>
<dbReference type="RefSeq" id="WP_127731183.1">
    <property type="nucleotide sequence ID" value="NZ_SACP01000016.1"/>
</dbReference>
<evidence type="ECO:0000256" key="3">
    <source>
        <dbReference type="SAM" id="SignalP"/>
    </source>
</evidence>
<dbReference type="InterPro" id="IPR021140">
    <property type="entry name" value="Inh/Omp19"/>
</dbReference>
<feature type="chain" id="PRO_5018707745" description="Alkaline proteinase inhibitor/ Outer membrane lipoprotein Omp19 domain-containing protein" evidence="3">
    <location>
        <begin position="23"/>
        <end position="206"/>
    </location>
</feature>
<feature type="signal peptide" evidence="3">
    <location>
        <begin position="1"/>
        <end position="22"/>
    </location>
</feature>
<dbReference type="AlphaFoldDB" id="A0A3S2W8L8"/>
<dbReference type="OrthoDB" id="8446677at2"/>
<reference evidence="5 6" key="1">
    <citation type="submission" date="2019-01" db="EMBL/GenBank/DDBJ databases">
        <authorList>
            <person name="Chen W.-M."/>
        </authorList>
    </citation>
    <scope>NUCLEOTIDE SEQUENCE [LARGE SCALE GENOMIC DNA]</scope>
    <source>
        <strain evidence="5 6">TER-1</strain>
    </source>
</reference>
<evidence type="ECO:0000313" key="6">
    <source>
        <dbReference type="Proteomes" id="UP000286997"/>
    </source>
</evidence>
<keyword evidence="1 3" id="KW-0732">Signal</keyword>
<dbReference type="InterPro" id="IPR016085">
    <property type="entry name" value="Protease_inh_B-barrel_dom"/>
</dbReference>
<dbReference type="EMBL" id="SACP01000016">
    <property type="protein sequence ID" value="RVU16347.1"/>
    <property type="molecule type" value="Genomic_DNA"/>
</dbReference>
<dbReference type="GO" id="GO:0004866">
    <property type="term" value="F:endopeptidase inhibitor activity"/>
    <property type="evidence" value="ECO:0007669"/>
    <property type="project" value="InterPro"/>
</dbReference>
<keyword evidence="6" id="KW-1185">Reference proteome</keyword>
<feature type="region of interest" description="Disordered" evidence="2">
    <location>
        <begin position="24"/>
        <end position="117"/>
    </location>
</feature>
<feature type="compositionally biased region" description="Pro residues" evidence="2">
    <location>
        <begin position="35"/>
        <end position="46"/>
    </location>
</feature>
<protein>
    <recommendedName>
        <fullName evidence="4">Alkaline proteinase inhibitor/ Outer membrane lipoprotein Omp19 domain-containing protein</fullName>
    </recommendedName>
</protein>
<dbReference type="PROSITE" id="PS51257">
    <property type="entry name" value="PROKAR_LIPOPROTEIN"/>
    <property type="match status" value="1"/>
</dbReference>
<accession>A0A3S2W8L8</accession>
<evidence type="ECO:0000259" key="4">
    <source>
        <dbReference type="Pfam" id="PF02974"/>
    </source>
</evidence>
<evidence type="ECO:0000313" key="5">
    <source>
        <dbReference type="EMBL" id="RVU16347.1"/>
    </source>
</evidence>
<evidence type="ECO:0000256" key="2">
    <source>
        <dbReference type="SAM" id="MobiDB-lite"/>
    </source>
</evidence>
<proteinExistence type="predicted"/>
<dbReference type="Proteomes" id="UP000286997">
    <property type="component" value="Unassembled WGS sequence"/>
</dbReference>